<evidence type="ECO:0000313" key="2">
    <source>
        <dbReference type="Proteomes" id="UP001430953"/>
    </source>
</evidence>
<dbReference type="AlphaFoldDB" id="A0AAW2GNG5"/>
<gene>
    <name evidence="1" type="ORF">PUN28_003254</name>
</gene>
<reference evidence="1 2" key="1">
    <citation type="submission" date="2023-03" db="EMBL/GenBank/DDBJ databases">
        <title>High recombination rates correlate with genetic variation in Cardiocondyla obscurior ants.</title>
        <authorList>
            <person name="Errbii M."/>
        </authorList>
    </citation>
    <scope>NUCLEOTIDE SEQUENCE [LARGE SCALE GENOMIC DNA]</scope>
    <source>
        <strain evidence="1">Alpha-2009</strain>
        <tissue evidence="1">Whole body</tissue>
    </source>
</reference>
<accession>A0AAW2GNG5</accession>
<sequence length="96" mass="11354">MYFIITRKNSVLLHKLFSLFNFFYIQKCNCLTASCLRVHKVEVCNFTSPTPVFCCCIDLKIIYIFIVTSYLDESHLHVAYVWNSRLETYFPQILQG</sequence>
<dbReference type="EMBL" id="JADYXP020000003">
    <property type="protein sequence ID" value="KAL0127876.1"/>
    <property type="molecule type" value="Genomic_DNA"/>
</dbReference>
<comment type="caution">
    <text evidence="1">The sequence shown here is derived from an EMBL/GenBank/DDBJ whole genome shotgun (WGS) entry which is preliminary data.</text>
</comment>
<proteinExistence type="predicted"/>
<organism evidence="1 2">
    <name type="scientific">Cardiocondyla obscurior</name>
    <dbReference type="NCBI Taxonomy" id="286306"/>
    <lineage>
        <taxon>Eukaryota</taxon>
        <taxon>Metazoa</taxon>
        <taxon>Ecdysozoa</taxon>
        <taxon>Arthropoda</taxon>
        <taxon>Hexapoda</taxon>
        <taxon>Insecta</taxon>
        <taxon>Pterygota</taxon>
        <taxon>Neoptera</taxon>
        <taxon>Endopterygota</taxon>
        <taxon>Hymenoptera</taxon>
        <taxon>Apocrita</taxon>
        <taxon>Aculeata</taxon>
        <taxon>Formicoidea</taxon>
        <taxon>Formicidae</taxon>
        <taxon>Myrmicinae</taxon>
        <taxon>Cardiocondyla</taxon>
    </lineage>
</organism>
<name>A0AAW2GNG5_9HYME</name>
<keyword evidence="2" id="KW-1185">Reference proteome</keyword>
<evidence type="ECO:0000313" key="1">
    <source>
        <dbReference type="EMBL" id="KAL0127876.1"/>
    </source>
</evidence>
<dbReference type="Proteomes" id="UP001430953">
    <property type="component" value="Unassembled WGS sequence"/>
</dbReference>
<protein>
    <submittedName>
        <fullName evidence="1">Uncharacterized protein</fullName>
    </submittedName>
</protein>